<sequence>MCETYNCDLPSIRLQQQSNKDHWNVENISLTLSEEKLKELESGFEYLDNHVKIKILVSFLNLDVDKLRLWDYLILKIIDLAIDDFEIWVSSLGSLLRNFVTYGEFNLEIYEEFPDSIKGIISAVREDLKNVNNEILPKECQYMNKQCLDSLSINISKPEKHFTIKKKTKAYTLREQLLIKAQGISNRSRTSFNENSRHFDEINNFQKKENISMDLKYSSVAYSPYSLEDSSSDTVDGAKTPRPLDDLTNFTNSLLTPPPSSKKQKRPKNLNDIPKVAEVICASSENTPQQVLPPVSLPGVMQKRKITKEIRNLAKTILENAGKVTRPQKAQILGFLCGNRENPSPHFGPLVTIALSETEIPVTESKNGVKVVEQIYFQMDYRSGQWRRVRKYRVLN</sequence>
<evidence type="ECO:0000259" key="2">
    <source>
        <dbReference type="Pfam" id="PF23553"/>
    </source>
</evidence>
<dbReference type="Proteomes" id="UP001154078">
    <property type="component" value="Chromosome 2"/>
</dbReference>
<evidence type="ECO:0000313" key="4">
    <source>
        <dbReference type="Proteomes" id="UP001154078"/>
    </source>
</evidence>
<feature type="region of interest" description="Disordered" evidence="1">
    <location>
        <begin position="226"/>
        <end position="269"/>
    </location>
</feature>
<evidence type="ECO:0000313" key="3">
    <source>
        <dbReference type="EMBL" id="CAH0550163.1"/>
    </source>
</evidence>
<proteinExistence type="predicted"/>
<gene>
    <name evidence="3" type="ORF">MELIAE_LOCUS3047</name>
</gene>
<accession>A0A9P0FE10</accession>
<dbReference type="OrthoDB" id="2135488at2759"/>
<protein>
    <recommendedName>
        <fullName evidence="2">NELF-A N-terminal domain-containing protein</fullName>
    </recommendedName>
</protein>
<dbReference type="InterPro" id="IPR056557">
    <property type="entry name" value="NELF-A_N"/>
</dbReference>
<organism evidence="3 4">
    <name type="scientific">Brassicogethes aeneus</name>
    <name type="common">Rape pollen beetle</name>
    <name type="synonym">Meligethes aeneus</name>
    <dbReference type="NCBI Taxonomy" id="1431903"/>
    <lineage>
        <taxon>Eukaryota</taxon>
        <taxon>Metazoa</taxon>
        <taxon>Ecdysozoa</taxon>
        <taxon>Arthropoda</taxon>
        <taxon>Hexapoda</taxon>
        <taxon>Insecta</taxon>
        <taxon>Pterygota</taxon>
        <taxon>Neoptera</taxon>
        <taxon>Endopterygota</taxon>
        <taxon>Coleoptera</taxon>
        <taxon>Polyphaga</taxon>
        <taxon>Cucujiformia</taxon>
        <taxon>Nitidulidae</taxon>
        <taxon>Meligethinae</taxon>
        <taxon>Brassicogethes</taxon>
    </lineage>
</organism>
<reference evidence="3" key="1">
    <citation type="submission" date="2021-12" db="EMBL/GenBank/DDBJ databases">
        <authorList>
            <person name="King R."/>
        </authorList>
    </citation>
    <scope>NUCLEOTIDE SEQUENCE</scope>
</reference>
<keyword evidence="4" id="KW-1185">Reference proteome</keyword>
<name>A0A9P0FE10_BRAAE</name>
<dbReference type="AlphaFoldDB" id="A0A9P0FE10"/>
<feature type="domain" description="NELF-A N-terminal" evidence="2">
    <location>
        <begin position="19"/>
        <end position="151"/>
    </location>
</feature>
<evidence type="ECO:0000256" key="1">
    <source>
        <dbReference type="SAM" id="MobiDB-lite"/>
    </source>
</evidence>
<dbReference type="Pfam" id="PF23553">
    <property type="entry name" value="NELF-A_N"/>
    <property type="match status" value="1"/>
</dbReference>
<dbReference type="EMBL" id="OV121133">
    <property type="protein sequence ID" value="CAH0550163.1"/>
    <property type="molecule type" value="Genomic_DNA"/>
</dbReference>